<dbReference type="InterPro" id="IPR037401">
    <property type="entry name" value="SnoaL-like"/>
</dbReference>
<dbReference type="InterPro" id="IPR032710">
    <property type="entry name" value="NTF2-like_dom_sf"/>
</dbReference>
<evidence type="ECO:0000313" key="2">
    <source>
        <dbReference type="EMBL" id="KAF4408804.1"/>
    </source>
</evidence>
<reference evidence="2 3" key="1">
    <citation type="submission" date="2019-10" db="EMBL/GenBank/DDBJ databases">
        <title>Streptomyces tenebrisbrunneis sp.nov., an endogenous actinomycete isolated from of Lycium ruthenicum.</title>
        <authorList>
            <person name="Ma L."/>
        </authorList>
    </citation>
    <scope>NUCLEOTIDE SEQUENCE [LARGE SCALE GENOMIC DNA]</scope>
    <source>
        <strain evidence="2 3">TRM 66187</strain>
    </source>
</reference>
<accession>A0ABQ7FIJ9</accession>
<protein>
    <submittedName>
        <fullName evidence="2">Nuclear transport factor 2 family protein</fullName>
    </submittedName>
</protein>
<organism evidence="2 3">
    <name type="scientific">Streptomyces lycii</name>
    <dbReference type="NCBI Taxonomy" id="2654337"/>
    <lineage>
        <taxon>Bacteria</taxon>
        <taxon>Bacillati</taxon>
        <taxon>Actinomycetota</taxon>
        <taxon>Actinomycetes</taxon>
        <taxon>Kitasatosporales</taxon>
        <taxon>Streptomycetaceae</taxon>
        <taxon>Streptomyces</taxon>
    </lineage>
</organism>
<dbReference type="Gene3D" id="3.10.450.50">
    <property type="match status" value="1"/>
</dbReference>
<evidence type="ECO:0000313" key="3">
    <source>
        <dbReference type="Proteomes" id="UP000621266"/>
    </source>
</evidence>
<feature type="domain" description="SnoaL-like" evidence="1">
    <location>
        <begin position="17"/>
        <end position="119"/>
    </location>
</feature>
<comment type="caution">
    <text evidence="2">The sequence shown here is derived from an EMBL/GenBank/DDBJ whole genome shotgun (WGS) entry which is preliminary data.</text>
</comment>
<dbReference type="SUPFAM" id="SSF54427">
    <property type="entry name" value="NTF2-like"/>
    <property type="match status" value="1"/>
</dbReference>
<dbReference type="EMBL" id="WHPN01000262">
    <property type="protein sequence ID" value="KAF4408804.1"/>
    <property type="molecule type" value="Genomic_DNA"/>
</dbReference>
<dbReference type="Pfam" id="PF12680">
    <property type="entry name" value="SnoaL_2"/>
    <property type="match status" value="1"/>
</dbReference>
<gene>
    <name evidence="2" type="ORF">GCU69_12190</name>
</gene>
<sequence>MTRPTSPEQLFRHGLRLLLDKDTDGWVGLCADSCVFEFPYAPEGFPRRLEGRAAVADYMRGYTDHIDLREIPETTVHRTEDPRTIVAEFRATGRLVATDEPYAMSYVMVLTVEQGSIVHCRDYWNPLGLPGSAHGGLSPFASATGTSAGTSA</sequence>
<dbReference type="Proteomes" id="UP000621266">
    <property type="component" value="Unassembled WGS sequence"/>
</dbReference>
<keyword evidence="3" id="KW-1185">Reference proteome</keyword>
<dbReference type="RefSeq" id="WP_156205999.1">
    <property type="nucleotide sequence ID" value="NZ_WHPN01000262.1"/>
</dbReference>
<dbReference type="CDD" id="cd00531">
    <property type="entry name" value="NTF2_like"/>
    <property type="match status" value="1"/>
</dbReference>
<evidence type="ECO:0000259" key="1">
    <source>
        <dbReference type="Pfam" id="PF12680"/>
    </source>
</evidence>
<proteinExistence type="predicted"/>
<name>A0ABQ7FIJ9_9ACTN</name>